<organism evidence="9 10">
    <name type="scientific">Halorubellus litoreus</name>
    <dbReference type="NCBI Taxonomy" id="755308"/>
    <lineage>
        <taxon>Archaea</taxon>
        <taxon>Methanobacteriati</taxon>
        <taxon>Methanobacteriota</taxon>
        <taxon>Stenosarchaea group</taxon>
        <taxon>Halobacteria</taxon>
        <taxon>Halobacteriales</taxon>
        <taxon>Halorubellaceae</taxon>
        <taxon>Halorubellus</taxon>
    </lineage>
</organism>
<dbReference type="Pfam" id="PF03176">
    <property type="entry name" value="MMPL"/>
    <property type="match status" value="2"/>
</dbReference>
<reference evidence="9 10" key="1">
    <citation type="journal article" date="2019" name="Int. J. Syst. Evol. Microbiol.">
        <title>The Global Catalogue of Microorganisms (GCM) 10K type strain sequencing project: providing services to taxonomists for standard genome sequencing and annotation.</title>
        <authorList>
            <consortium name="The Broad Institute Genomics Platform"/>
            <consortium name="The Broad Institute Genome Sequencing Center for Infectious Disease"/>
            <person name="Wu L."/>
            <person name="Ma J."/>
        </authorList>
    </citation>
    <scope>NUCLEOTIDE SEQUENCE [LARGE SCALE GENOMIC DNA]</scope>
    <source>
        <strain evidence="9 10">GX26</strain>
    </source>
</reference>
<name>A0ABD5VB33_9EURY</name>
<evidence type="ECO:0000256" key="6">
    <source>
        <dbReference type="SAM" id="Coils"/>
    </source>
</evidence>
<feature type="transmembrane region" description="Helical" evidence="7">
    <location>
        <begin position="1024"/>
        <end position="1048"/>
    </location>
</feature>
<feature type="transmembrane region" description="Helical" evidence="7">
    <location>
        <begin position="1102"/>
        <end position="1122"/>
    </location>
</feature>
<feature type="coiled-coil region" evidence="6">
    <location>
        <begin position="138"/>
        <end position="165"/>
    </location>
</feature>
<accession>A0ABD5VB33</accession>
<keyword evidence="10" id="KW-1185">Reference proteome</keyword>
<dbReference type="Proteomes" id="UP001596395">
    <property type="component" value="Unassembled WGS sequence"/>
</dbReference>
<feature type="transmembrane region" description="Helical" evidence="7">
    <location>
        <begin position="1054"/>
        <end position="1074"/>
    </location>
</feature>
<feature type="transmembrane region" description="Helical" evidence="7">
    <location>
        <begin position="569"/>
        <end position="586"/>
    </location>
</feature>
<dbReference type="GO" id="GO:0005886">
    <property type="term" value="C:plasma membrane"/>
    <property type="evidence" value="ECO:0007669"/>
    <property type="project" value="UniProtKB-SubCell"/>
</dbReference>
<feature type="transmembrane region" description="Helical" evidence="7">
    <location>
        <begin position="998"/>
        <end position="1017"/>
    </location>
</feature>
<evidence type="ECO:0000313" key="9">
    <source>
        <dbReference type="EMBL" id="MFC6952795.1"/>
    </source>
</evidence>
<feature type="transmembrane region" description="Helical" evidence="7">
    <location>
        <begin position="593"/>
        <end position="614"/>
    </location>
</feature>
<dbReference type="InterPro" id="IPR000731">
    <property type="entry name" value="SSD"/>
</dbReference>
<proteinExistence type="predicted"/>
<dbReference type="EMBL" id="JBHSXN010000002">
    <property type="protein sequence ID" value="MFC6952795.1"/>
    <property type="molecule type" value="Genomic_DNA"/>
</dbReference>
<keyword evidence="6" id="KW-0175">Coiled coil</keyword>
<keyword evidence="5 7" id="KW-0472">Membrane</keyword>
<feature type="domain" description="SSD" evidence="8">
    <location>
        <begin position="593"/>
        <end position="721"/>
    </location>
</feature>
<comment type="caution">
    <text evidence="9">The sequence shown here is derived from an EMBL/GenBank/DDBJ whole genome shotgun (WGS) entry which is preliminary data.</text>
</comment>
<keyword evidence="4 7" id="KW-1133">Transmembrane helix</keyword>
<feature type="transmembrane region" description="Helical" evidence="7">
    <location>
        <begin position="662"/>
        <end position="684"/>
    </location>
</feature>
<evidence type="ECO:0000256" key="4">
    <source>
        <dbReference type="ARBA" id="ARBA00022989"/>
    </source>
</evidence>
<feature type="coiled-coil region" evidence="6">
    <location>
        <begin position="402"/>
        <end position="436"/>
    </location>
</feature>
<evidence type="ECO:0000259" key="8">
    <source>
        <dbReference type="PROSITE" id="PS50156"/>
    </source>
</evidence>
<dbReference type="SUPFAM" id="SSF82866">
    <property type="entry name" value="Multidrug efflux transporter AcrB transmembrane domain"/>
    <property type="match status" value="2"/>
</dbReference>
<dbReference type="RefSeq" id="WP_336351102.1">
    <property type="nucleotide sequence ID" value="NZ_JAZAQL010000002.1"/>
</dbReference>
<protein>
    <submittedName>
        <fullName evidence="9">MMPL family transporter</fullName>
    </submittedName>
</protein>
<feature type="transmembrane region" description="Helical" evidence="7">
    <location>
        <begin position="760"/>
        <end position="779"/>
    </location>
</feature>
<dbReference type="PANTHER" id="PTHR33406:SF13">
    <property type="entry name" value="MEMBRANE PROTEIN YDFJ"/>
    <property type="match status" value="1"/>
</dbReference>
<dbReference type="InterPro" id="IPR050545">
    <property type="entry name" value="Mycobact_MmpL"/>
</dbReference>
<dbReference type="PROSITE" id="PS50156">
    <property type="entry name" value="SSD"/>
    <property type="match status" value="2"/>
</dbReference>
<comment type="subcellular location">
    <subcellularLocation>
        <location evidence="1">Cell membrane</location>
        <topology evidence="1">Multi-pass membrane protein</topology>
    </subcellularLocation>
</comment>
<evidence type="ECO:0000256" key="2">
    <source>
        <dbReference type="ARBA" id="ARBA00022475"/>
    </source>
</evidence>
<evidence type="ECO:0000313" key="10">
    <source>
        <dbReference type="Proteomes" id="UP001596395"/>
    </source>
</evidence>
<dbReference type="AlphaFoldDB" id="A0ABD5VB33"/>
<sequence>MDRLADGIAGHTKVVIVALLLVTAGLGSQAGAVESDSGLDQFNSESDAANASEYITETFVADNTSTTSVQVIVRSESKNGNVLSRESLLASLRYQQELRSNETINGTLAGDQGLFGVSNLVAITAIQQEKAGELQARGAELQARSEALNESRAELEARGEALNETGERLKGALDTLRANPNASIRTQFEQVNANTSVELGSDDYAAFERAATQLRANTTAVQTTVRSGTQQVLADEFRALQARQVTLTNTSERLRGALTVLREDPNADVRTQFDQVEANTTVEFDAQDYAIFEDAAQRLRNASSERQVQGAYRQGTQGVLSDQLGALANRSDRVNATAAALGEAMTTAASDPNVTARSQYDAVVANSTVEFEDGDFAAFEATVEDVSPLLAAVERNYLAGTQGVLRDESQALQEQAETLKAEGEALQEAFAEFQERRQALQDGGTPSLDAQIDKLESMNATQVEDTAEVVLSEGDGPLAGQALGLMPQDFEPGSTSANARMLIGVLETSSSSAASNAQTVSGTVTQVQLEMQDVAQAGSTGSDDEEYIVFGFGVISQEIDQSLTDSVNIVAPMALLFVLLTLMVAYRDFLDIVLGLFGIIAVLLWTFGFMGIAGVSFNQIMIAVPVLLIGLSIDYAIHIFMRHREARTDENTVDDVRGSMGAALGGVGLALTWVTATTVIGFLSNLTSPLPPIQDFGIVSSVGILAALAVFGALIPALKIEADGFLENRLGLDRTKRAFGTGGGRFSQVLSLGGTAARKAPAVVIAVALVISIAGGVGATQVSTEFSQESFIADEPAEWLYELPEPFTPGEYSAKANLDYVNENFQREDSQAQILVRANDSASLDTAETFARLNETETGLSEMDTAFTGSSGDVATRSVLSVMRSTAATNASFNETFWAADTDGDGTPDENVTGVLSALFRVNEDEASEYVHRVETDDGYRYESMRLVVPIEGGADTGDVTTQLRDVATIMNGDGTRATATGSPVVNEIVQRELLDTVIQSLIITLIAVFAFLMIAYRIQEGSAALGAFTLLPVALSVSWILGTMYAIGMPFNVLTGMITSLTVGLGVAYSIHISERFNLELERTGNVWTAMDRTITGTGGALLGSAATTVGGFGTLAFAIFPALQQFGVITGMTIIYAFLASVLVLPSLLVVWVKYFGPEADFSAEPAAAEAPVGGDD</sequence>
<keyword evidence="2" id="KW-1003">Cell membrane</keyword>
<evidence type="ECO:0000256" key="7">
    <source>
        <dbReference type="SAM" id="Phobius"/>
    </source>
</evidence>
<feature type="domain" description="SSD" evidence="8">
    <location>
        <begin position="993"/>
        <end position="1153"/>
    </location>
</feature>
<evidence type="ECO:0000256" key="5">
    <source>
        <dbReference type="ARBA" id="ARBA00023136"/>
    </source>
</evidence>
<gene>
    <name evidence="9" type="ORF">ACFQGB_07945</name>
</gene>
<feature type="transmembrane region" description="Helical" evidence="7">
    <location>
        <begin position="1128"/>
        <end position="1155"/>
    </location>
</feature>
<keyword evidence="3 7" id="KW-0812">Transmembrane</keyword>
<dbReference type="InterPro" id="IPR004869">
    <property type="entry name" value="MMPL_dom"/>
</dbReference>
<evidence type="ECO:0000256" key="1">
    <source>
        <dbReference type="ARBA" id="ARBA00004651"/>
    </source>
</evidence>
<dbReference type="PANTHER" id="PTHR33406">
    <property type="entry name" value="MEMBRANE PROTEIN MJ1562-RELATED"/>
    <property type="match status" value="1"/>
</dbReference>
<feature type="transmembrane region" description="Helical" evidence="7">
    <location>
        <begin position="696"/>
        <end position="718"/>
    </location>
</feature>
<evidence type="ECO:0000256" key="3">
    <source>
        <dbReference type="ARBA" id="ARBA00022692"/>
    </source>
</evidence>
<dbReference type="Gene3D" id="1.20.1640.10">
    <property type="entry name" value="Multidrug efflux transporter AcrB transmembrane domain"/>
    <property type="match status" value="2"/>
</dbReference>
<feature type="transmembrane region" description="Helical" evidence="7">
    <location>
        <begin position="620"/>
        <end position="641"/>
    </location>
</feature>